<comment type="caution">
    <text evidence="3">The sequence shown here is derived from an EMBL/GenBank/DDBJ whole genome shotgun (WGS) entry which is preliminary data.</text>
</comment>
<feature type="transmembrane region" description="Helical" evidence="1">
    <location>
        <begin position="68"/>
        <end position="87"/>
    </location>
</feature>
<feature type="transmembrane region" description="Helical" evidence="1">
    <location>
        <begin position="93"/>
        <end position="115"/>
    </location>
</feature>
<name>A0A3A4P7G6_ABYX5</name>
<feature type="transmembrane region" description="Helical" evidence="1">
    <location>
        <begin position="7"/>
        <end position="23"/>
    </location>
</feature>
<accession>A0A3A4P7G6</accession>
<keyword evidence="1" id="KW-0812">Transmembrane</keyword>
<dbReference type="InterPro" id="IPR017850">
    <property type="entry name" value="Alkaline_phosphatase_core_sf"/>
</dbReference>
<dbReference type="Proteomes" id="UP000265882">
    <property type="component" value="Unassembled WGS sequence"/>
</dbReference>
<sequence length="500" mass="56952">MSLKKITAIHPFLFAAAPIVFLWSHNSQKVEFVELLLPALVSVGACALLLGVLWLVSRDWARTAATVSLLLLLFFGYGHLFELIWSWNFFQNVFVAHLVLGIYLAVFFAGTIAAVWRARNIEQLTVFFTIAPAVILLISPVTIFSQVLATYEKQPEVVVEPVLNVVADPRQAQPKAAEPMPDIYYIILDSYSRADSLKQLYGYDNSSFIDFLKSRGFYIADQSFSNYPNTIYSLSSSLNLHYLKDGMNENQLLKMLREPLIARYLQSKGYRYVHFNTFASETRKSDIADVTYDYTPLLGREFTRILLRTTLLSGLEKYGPTRLLAEHTLYLFDNAGEIPHISAPTFTLAHFFPPHHPFIFDSSGNYIGDDQPMTVPTQNVRSLYVDQLIFMNDRTKLLIDQLLKRSSTPPIIIIQGDHGGGYMTSGRAKEWDRLGILNAYYVPENYRQELYNTITPVNSFRLLVKSCFNENLKRLPDVSYVVKDEKFVKSEVAARGNDRP</sequence>
<dbReference type="InterPro" id="IPR000917">
    <property type="entry name" value="Sulfatase_N"/>
</dbReference>
<evidence type="ECO:0000256" key="1">
    <source>
        <dbReference type="SAM" id="Phobius"/>
    </source>
</evidence>
<evidence type="ECO:0000313" key="4">
    <source>
        <dbReference type="Proteomes" id="UP000265882"/>
    </source>
</evidence>
<feature type="domain" description="Sulfatase N-terminal" evidence="2">
    <location>
        <begin position="181"/>
        <end position="424"/>
    </location>
</feature>
<feature type="transmembrane region" description="Helical" evidence="1">
    <location>
        <begin position="35"/>
        <end position="56"/>
    </location>
</feature>
<evidence type="ECO:0000313" key="3">
    <source>
        <dbReference type="EMBL" id="RJP26815.1"/>
    </source>
</evidence>
<proteinExistence type="predicted"/>
<dbReference type="Gene3D" id="3.40.720.10">
    <property type="entry name" value="Alkaline Phosphatase, subunit A"/>
    <property type="match status" value="1"/>
</dbReference>
<dbReference type="SUPFAM" id="SSF53649">
    <property type="entry name" value="Alkaline phosphatase-like"/>
    <property type="match status" value="1"/>
</dbReference>
<dbReference type="EMBL" id="QZKU01000003">
    <property type="protein sequence ID" value="RJP26815.1"/>
    <property type="molecule type" value="Genomic_DNA"/>
</dbReference>
<reference evidence="3 4" key="1">
    <citation type="journal article" date="2017" name="ISME J.">
        <title>Energy and carbon metabolisms in a deep terrestrial subsurface fluid microbial community.</title>
        <authorList>
            <person name="Momper L."/>
            <person name="Jungbluth S.P."/>
            <person name="Lee M.D."/>
            <person name="Amend J.P."/>
        </authorList>
    </citation>
    <scope>NUCLEOTIDE SEQUENCE [LARGE SCALE GENOMIC DNA]</scope>
    <source>
        <strain evidence="3">SURF_5</strain>
    </source>
</reference>
<keyword evidence="1" id="KW-1133">Transmembrane helix</keyword>
<organism evidence="3 4">
    <name type="scientific">Abyssobacteria bacterium (strain SURF_5)</name>
    <dbReference type="NCBI Taxonomy" id="2093360"/>
    <lineage>
        <taxon>Bacteria</taxon>
        <taxon>Pseudomonadati</taxon>
        <taxon>Candidatus Hydrogenedentota</taxon>
        <taxon>Candidatus Abyssobacteria</taxon>
    </lineage>
</organism>
<feature type="transmembrane region" description="Helical" evidence="1">
    <location>
        <begin position="127"/>
        <end position="149"/>
    </location>
</feature>
<protein>
    <recommendedName>
        <fullName evidence="2">Sulfatase N-terminal domain-containing protein</fullName>
    </recommendedName>
</protein>
<keyword evidence="1" id="KW-0472">Membrane</keyword>
<dbReference type="Pfam" id="PF00884">
    <property type="entry name" value="Sulfatase"/>
    <property type="match status" value="1"/>
</dbReference>
<dbReference type="AlphaFoldDB" id="A0A3A4P7G6"/>
<evidence type="ECO:0000259" key="2">
    <source>
        <dbReference type="Pfam" id="PF00884"/>
    </source>
</evidence>
<gene>
    <name evidence="3" type="ORF">C4520_00170</name>
</gene>